<feature type="signal peptide" evidence="1">
    <location>
        <begin position="1"/>
        <end position="18"/>
    </location>
</feature>
<evidence type="ECO:0008006" key="4">
    <source>
        <dbReference type="Google" id="ProtNLM"/>
    </source>
</evidence>
<dbReference type="SUPFAM" id="SSF49870">
    <property type="entry name" value="Osmotin, thaumatin-like protein"/>
    <property type="match status" value="1"/>
</dbReference>
<feature type="non-terminal residue" evidence="2">
    <location>
        <position position="1"/>
    </location>
</feature>
<accession>A0A1W0A175</accession>
<dbReference type="PANTHER" id="PTHR31737:SF2">
    <property type="entry name" value="PROTEIN TOS1"/>
    <property type="match status" value="1"/>
</dbReference>
<evidence type="ECO:0000313" key="2">
    <source>
        <dbReference type="EMBL" id="OQS03949.1"/>
    </source>
</evidence>
<gene>
    <name evidence="2" type="ORF">THRCLA_21023</name>
</gene>
<dbReference type="InterPro" id="IPR037176">
    <property type="entry name" value="Osmotin/thaumatin-like_sf"/>
</dbReference>
<dbReference type="OrthoDB" id="73635at2759"/>
<comment type="caution">
    <text evidence="2">The sequence shown here is derived from an EMBL/GenBank/DDBJ whole genome shotgun (WGS) entry which is preliminary data.</text>
</comment>
<organism evidence="2 3">
    <name type="scientific">Thraustotheca clavata</name>
    <dbReference type="NCBI Taxonomy" id="74557"/>
    <lineage>
        <taxon>Eukaryota</taxon>
        <taxon>Sar</taxon>
        <taxon>Stramenopiles</taxon>
        <taxon>Oomycota</taxon>
        <taxon>Saprolegniomycetes</taxon>
        <taxon>Saprolegniales</taxon>
        <taxon>Achlyaceae</taxon>
        <taxon>Thraustotheca</taxon>
    </lineage>
</organism>
<evidence type="ECO:0000313" key="3">
    <source>
        <dbReference type="Proteomes" id="UP000243217"/>
    </source>
</evidence>
<name>A0A1W0A175_9STRA</name>
<sequence length="211" mass="22935">VKSMRILVVLNAIAVAEAITQFTFTNKCSYTINLHAAYGQYLCDIAPGEVNACTQNIGLGVNGNFRHTASDEVNLIEYSTINNPGFNFVWYDFSNIPPMPGNCNSYEDCKRFTGKTGYNVPTQLTPNNIGQGTCNQLLDMSPDAPDAYLFPADDTKTHACPIDTTFTVTCSKCGDFPDCATRTVSNQWCCLNNAVSEVSWSSIAFSGGRSA</sequence>
<dbReference type="EMBL" id="JNBS01000711">
    <property type="protein sequence ID" value="OQS03949.1"/>
    <property type="molecule type" value="Genomic_DNA"/>
</dbReference>
<keyword evidence="3" id="KW-1185">Reference proteome</keyword>
<dbReference type="AlphaFoldDB" id="A0A1W0A175"/>
<feature type="chain" id="PRO_5012303192" description="Secreted protein" evidence="1">
    <location>
        <begin position="19"/>
        <end position="211"/>
    </location>
</feature>
<keyword evidence="1" id="KW-0732">Signal</keyword>
<evidence type="ECO:0000256" key="1">
    <source>
        <dbReference type="SAM" id="SignalP"/>
    </source>
</evidence>
<dbReference type="PANTHER" id="PTHR31737">
    <property type="entry name" value="PROTEIN TOS1"/>
    <property type="match status" value="1"/>
</dbReference>
<proteinExistence type="predicted"/>
<reference evidence="2 3" key="1">
    <citation type="journal article" date="2014" name="Genome Biol. Evol.">
        <title>The secreted proteins of Achlya hypogyna and Thraustotheca clavata identify the ancestral oomycete secretome and reveal gene acquisitions by horizontal gene transfer.</title>
        <authorList>
            <person name="Misner I."/>
            <person name="Blouin N."/>
            <person name="Leonard G."/>
            <person name="Richards T.A."/>
            <person name="Lane C.E."/>
        </authorList>
    </citation>
    <scope>NUCLEOTIDE SEQUENCE [LARGE SCALE GENOMIC DNA]</scope>
    <source>
        <strain evidence="2 3">ATCC 34112</strain>
    </source>
</reference>
<protein>
    <recommendedName>
        <fullName evidence="4">Secreted protein</fullName>
    </recommendedName>
</protein>
<dbReference type="Proteomes" id="UP000243217">
    <property type="component" value="Unassembled WGS sequence"/>
</dbReference>